<dbReference type="InterPro" id="IPR011049">
    <property type="entry name" value="Serralysin-like_metalloprot_C"/>
</dbReference>
<proteinExistence type="predicted"/>
<dbReference type="Pfam" id="PF00353">
    <property type="entry name" value="HemolysinCabind"/>
    <property type="match status" value="11"/>
</dbReference>
<organism evidence="4">
    <name type="scientific">Microvirga ossetica</name>
    <dbReference type="NCBI Taxonomy" id="1882682"/>
    <lineage>
        <taxon>Bacteria</taxon>
        <taxon>Pseudomonadati</taxon>
        <taxon>Pseudomonadota</taxon>
        <taxon>Alphaproteobacteria</taxon>
        <taxon>Hyphomicrobiales</taxon>
        <taxon>Methylobacteriaceae</taxon>
        <taxon>Microvirga</taxon>
    </lineage>
</organism>
<dbReference type="RefSeq" id="WP_157934128.1">
    <property type="nucleotide sequence ID" value="NZ_CP016616.1"/>
</dbReference>
<dbReference type="InterPro" id="IPR018511">
    <property type="entry name" value="Hemolysin-typ_Ca-bd_CS"/>
</dbReference>
<dbReference type="OrthoDB" id="9803927at2"/>
<dbReference type="PANTHER" id="PTHR38340">
    <property type="entry name" value="S-LAYER PROTEIN"/>
    <property type="match status" value="1"/>
</dbReference>
<evidence type="ECO:0000256" key="3">
    <source>
        <dbReference type="SAM" id="MobiDB-lite"/>
    </source>
</evidence>
<gene>
    <name evidence="4" type="ORF">BB934_10620</name>
</gene>
<dbReference type="KEGG" id="moc:BB934_10620"/>
<dbReference type="SUPFAM" id="SSF51120">
    <property type="entry name" value="beta-Roll"/>
    <property type="match status" value="9"/>
</dbReference>
<sequence>MPDSIRLPVRTDPGEPGSDRWSTPIRPIIWPGLDVLFSAPADQAYTDALPPVSGPAAMSASFSFPLPGPSRPFKVESPTLPKDAAIAGGMSKPSAKTVTGDDAANRLSGGAGSDRLNGGGGNDTLLGGAGSDTLIGGSGNDSLVGGSGDDRYMVDSLRDRVRETTNGGLDTVEARVSRYTLASGIENLILGGRIAKGKGNALANVITGNSAANTLDGAAGDDTLNGGAGSDRLIGGTGSDTASYASAAKGVSVDLSRTTAQNTMGAGTDRLSGIENAIGSSFGDTLTGGADSILTANRLDGSGGNDVLFGGGGDDTLIGGSGSDKLDGGAGNDLYSVDNQNDVVVEAPGAGIDTVESSIDYTLGANVENLRLAGAAAIGTGNELANVITASSAQHSTLHGLDGNDTLLGADGGDTLFGGAGNDSLDGGAGDDAVHGDAGDDRLAGGLGSADRAIFSFAGSALVIRLDSTGSGTATGQGNDTLSGFEIVEAGGFGDLIEIGTDADDFANIVRGGAGFDTIRAGGGADRLFGEDGNDWVEGGTGSDMLDGGEGADALDGGAGNDTLIGGLGADNIAGGEGDDNLDGGEGADTLLGGGGSDVIVGGAGTDSLDGGMGADRLIGGAGSDAYVVDDVGDVIEGEAEGTGGDALDLVWASVDYTLAANLEYLSLTGAAMRGTGNALANRIAGNGLANTLDGGAGVDTLIGGAGNDTYIVDETGDTIIGEAVGTGDGFTDTVVSAVDYTLGDNLENLTLTGAATRGTGNALANTLDGGKGADTLIGGAGDDTYIFDAYTSNNEMDVAIEQAGEGIDTIEIARSFALREYLLADHVENLIVRRDLFMILNGNSLNNYIAVTATNTENRLEGLEGDDTLDGGYDVNGLGSIVDVINGGGGYDYADYSKHPSSGVFGGGVFVDLAEGKQYAINTGVALGGLSDQLISIEGVIGTAFDDRFVSGFTGVDRIVGNTFKGGAGMDIVDYRRAGAGVNVVLGDGVESSTRDVFESIEGLTGSAFDDTLNGSTGNDYLDGGQGDDILNGRPGHDIVDYLLATSAISIDLRNKVQTGTGGFGTDEFTSIEGVRGTIRADSIWGNDAGNTLIGLIGADKLHGLDGADTLDGGDDNDTLEGGTGADRLIGGEDHDTFVFATTQEVAGDVIADFNGSQDVLDLSKIDAINGGADDAFSSTITISLGAPAILAAGSLCYDFSNGILYGFVGDAGTSAAPNFAITVGLGIIWGTNNNILL</sequence>
<protein>
    <recommendedName>
        <fullName evidence="5">Peptidase M10 serralysin C-terminal domain-containing protein</fullName>
    </recommendedName>
</protein>
<accession>A0A1B2EF59</accession>
<evidence type="ECO:0000256" key="2">
    <source>
        <dbReference type="ARBA" id="ARBA00022525"/>
    </source>
</evidence>
<dbReference type="GO" id="GO:0005576">
    <property type="term" value="C:extracellular region"/>
    <property type="evidence" value="ECO:0007669"/>
    <property type="project" value="UniProtKB-SubCell"/>
</dbReference>
<dbReference type="AlphaFoldDB" id="A0A1B2EF59"/>
<dbReference type="PROSITE" id="PS00330">
    <property type="entry name" value="HEMOLYSIN_CALCIUM"/>
    <property type="match status" value="15"/>
</dbReference>
<dbReference type="PANTHER" id="PTHR38340:SF1">
    <property type="entry name" value="S-LAYER PROTEIN"/>
    <property type="match status" value="1"/>
</dbReference>
<dbReference type="EMBL" id="CP016616">
    <property type="protein sequence ID" value="ANY78620.1"/>
    <property type="molecule type" value="Genomic_DNA"/>
</dbReference>
<dbReference type="GO" id="GO:0005509">
    <property type="term" value="F:calcium ion binding"/>
    <property type="evidence" value="ECO:0007669"/>
    <property type="project" value="InterPro"/>
</dbReference>
<keyword evidence="2" id="KW-0964">Secreted</keyword>
<comment type="subcellular location">
    <subcellularLocation>
        <location evidence="1">Secreted</location>
    </subcellularLocation>
</comment>
<evidence type="ECO:0000313" key="4">
    <source>
        <dbReference type="EMBL" id="ANY78620.1"/>
    </source>
</evidence>
<name>A0A1B2EF59_9HYPH</name>
<evidence type="ECO:0008006" key="5">
    <source>
        <dbReference type="Google" id="ProtNLM"/>
    </source>
</evidence>
<evidence type="ECO:0000256" key="1">
    <source>
        <dbReference type="ARBA" id="ARBA00004613"/>
    </source>
</evidence>
<feature type="compositionally biased region" description="Gly residues" evidence="3">
    <location>
        <begin position="109"/>
        <end position="124"/>
    </location>
</feature>
<feature type="region of interest" description="Disordered" evidence="3">
    <location>
        <begin position="130"/>
        <end position="149"/>
    </location>
</feature>
<dbReference type="InterPro" id="IPR001343">
    <property type="entry name" value="Hemolysn_Ca-bd"/>
</dbReference>
<dbReference type="PRINTS" id="PR00313">
    <property type="entry name" value="CABNDNGRPT"/>
</dbReference>
<dbReference type="InterPro" id="IPR050557">
    <property type="entry name" value="RTX_toxin/Mannuronan_C5-epim"/>
</dbReference>
<reference evidence="4" key="1">
    <citation type="submission" date="2016-07" db="EMBL/GenBank/DDBJ databases">
        <title>Microvirga ossetica sp. nov. a new species of rhizobia isolated from root nodules of the legume species Vicia alpestris Steven originated from North Ossetia region in the Caucasus.</title>
        <authorList>
            <person name="Safronova V.I."/>
            <person name="Kuznetsova I.G."/>
            <person name="Sazanova A.L."/>
            <person name="Belimov A."/>
            <person name="Andronov E."/>
            <person name="Osledkin Y.S."/>
            <person name="Onishchuk O.P."/>
            <person name="Kurchak O.N."/>
            <person name="Shaposhnikov A.I."/>
            <person name="Willems A."/>
            <person name="Tikhonovich I.A."/>
        </authorList>
    </citation>
    <scope>NUCLEOTIDE SEQUENCE [LARGE SCALE GENOMIC DNA]</scope>
    <source>
        <strain evidence="4">V5/3M</strain>
    </source>
</reference>
<feature type="region of interest" description="Disordered" evidence="3">
    <location>
        <begin position="1"/>
        <end position="23"/>
    </location>
</feature>
<dbReference type="Gene3D" id="2.150.10.10">
    <property type="entry name" value="Serralysin-like metalloprotease, C-terminal"/>
    <property type="match status" value="7"/>
</dbReference>
<feature type="region of interest" description="Disordered" evidence="3">
    <location>
        <begin position="85"/>
        <end position="124"/>
    </location>
</feature>